<reference evidence="1" key="1">
    <citation type="submission" date="2018-02" db="EMBL/GenBank/DDBJ databases">
        <title>Rhizophora mucronata_Transcriptome.</title>
        <authorList>
            <person name="Meera S.P."/>
            <person name="Sreeshan A."/>
            <person name="Augustine A."/>
        </authorList>
    </citation>
    <scope>NUCLEOTIDE SEQUENCE</scope>
    <source>
        <tissue evidence="1">Leaf</tissue>
    </source>
</reference>
<dbReference type="EMBL" id="GGEC01089847">
    <property type="protein sequence ID" value="MBX70331.1"/>
    <property type="molecule type" value="Transcribed_RNA"/>
</dbReference>
<organism evidence="1">
    <name type="scientific">Rhizophora mucronata</name>
    <name type="common">Asiatic mangrove</name>
    <dbReference type="NCBI Taxonomy" id="61149"/>
    <lineage>
        <taxon>Eukaryota</taxon>
        <taxon>Viridiplantae</taxon>
        <taxon>Streptophyta</taxon>
        <taxon>Embryophyta</taxon>
        <taxon>Tracheophyta</taxon>
        <taxon>Spermatophyta</taxon>
        <taxon>Magnoliopsida</taxon>
        <taxon>eudicotyledons</taxon>
        <taxon>Gunneridae</taxon>
        <taxon>Pentapetalae</taxon>
        <taxon>rosids</taxon>
        <taxon>fabids</taxon>
        <taxon>Malpighiales</taxon>
        <taxon>Rhizophoraceae</taxon>
        <taxon>Rhizophora</taxon>
    </lineage>
</organism>
<evidence type="ECO:0000313" key="1">
    <source>
        <dbReference type="EMBL" id="MBX70331.1"/>
    </source>
</evidence>
<accession>A0A2P2QTY8</accession>
<dbReference type="AlphaFoldDB" id="A0A2P2QTY8"/>
<proteinExistence type="predicted"/>
<protein>
    <submittedName>
        <fullName evidence="1">Uncharacterized protein</fullName>
    </submittedName>
</protein>
<sequence length="36" mass="4079">MSIKVIQTVHGMTAFLTCQTAIRNHSMFFIGLVRIL</sequence>
<name>A0A2P2QTY8_RHIMU</name>